<gene>
    <name evidence="8" type="ORF">UFOPK3376_02474</name>
</gene>
<sequence length="283" mass="30701">MQITPVTAAIGVDITDVDLASADVVQVAAIRSAVVRHHVVMIRGQQHLGLDGLEAFTRRLGTPIDTPYVQPMNDRPDVVRVVKEADERALNFGGGWHTDLSYLAAPPSFTLLWALDVPTYGGDTMWSNQSAAYESLSSGLQECLQGLRAVHSAGLPYGPGGAYDATQKGRTMTILPSAEAFAEQEHPVVVAHPETGRPALFLNSGYVTRFAGWAAHESKGLMSQLMAHSLRDTNTCRMRWANGTLAIWDNRATQHNALNDYAGFRRELFRTTVAGTPPVAYTG</sequence>
<proteinExistence type="inferred from homology"/>
<evidence type="ECO:0000256" key="2">
    <source>
        <dbReference type="ARBA" id="ARBA00005896"/>
    </source>
</evidence>
<dbReference type="Pfam" id="PF02668">
    <property type="entry name" value="TauD"/>
    <property type="match status" value="1"/>
</dbReference>
<feature type="domain" description="TauD/TfdA-like" evidence="7">
    <location>
        <begin position="3"/>
        <end position="272"/>
    </location>
</feature>
<dbReference type="PANTHER" id="PTHR30468:SF5">
    <property type="entry name" value="ALPHA-KETOGLUTARATE-DEPENDENT SULFATE ESTER DIOXYGENASE"/>
    <property type="match status" value="1"/>
</dbReference>
<comment type="similarity">
    <text evidence="2">Belongs to the TfdA dioxygenase family.</text>
</comment>
<accession>A0A6J7EUP3</accession>
<keyword evidence="5" id="KW-0560">Oxidoreductase</keyword>
<dbReference type="SUPFAM" id="SSF51197">
    <property type="entry name" value="Clavaminate synthase-like"/>
    <property type="match status" value="1"/>
</dbReference>
<evidence type="ECO:0000256" key="5">
    <source>
        <dbReference type="ARBA" id="ARBA00023002"/>
    </source>
</evidence>
<dbReference type="AlphaFoldDB" id="A0A6J7EUP3"/>
<dbReference type="Gene3D" id="3.60.130.10">
    <property type="entry name" value="Clavaminate synthase-like"/>
    <property type="match status" value="1"/>
</dbReference>
<evidence type="ECO:0000313" key="8">
    <source>
        <dbReference type="EMBL" id="CAB4887237.1"/>
    </source>
</evidence>
<evidence type="ECO:0000259" key="7">
    <source>
        <dbReference type="Pfam" id="PF02668"/>
    </source>
</evidence>
<dbReference type="GO" id="GO:0016706">
    <property type="term" value="F:2-oxoglutarate-dependent dioxygenase activity"/>
    <property type="evidence" value="ECO:0007669"/>
    <property type="project" value="TreeGrafter"/>
</dbReference>
<dbReference type="InterPro" id="IPR042098">
    <property type="entry name" value="TauD-like_sf"/>
</dbReference>
<reference evidence="8" key="1">
    <citation type="submission" date="2020-05" db="EMBL/GenBank/DDBJ databases">
        <authorList>
            <person name="Chiriac C."/>
            <person name="Salcher M."/>
            <person name="Ghai R."/>
            <person name="Kavagutti S V."/>
        </authorList>
    </citation>
    <scope>NUCLEOTIDE SEQUENCE</scope>
</reference>
<evidence type="ECO:0000256" key="6">
    <source>
        <dbReference type="ARBA" id="ARBA00023004"/>
    </source>
</evidence>
<dbReference type="GO" id="GO:0005737">
    <property type="term" value="C:cytoplasm"/>
    <property type="evidence" value="ECO:0007669"/>
    <property type="project" value="TreeGrafter"/>
</dbReference>
<name>A0A6J7EUP3_9ZZZZ</name>
<keyword evidence="6" id="KW-0408">Iron</keyword>
<dbReference type="EMBL" id="CAFBLP010000080">
    <property type="protein sequence ID" value="CAB4887237.1"/>
    <property type="molecule type" value="Genomic_DNA"/>
</dbReference>
<evidence type="ECO:0000256" key="4">
    <source>
        <dbReference type="ARBA" id="ARBA00022964"/>
    </source>
</evidence>
<evidence type="ECO:0000256" key="3">
    <source>
        <dbReference type="ARBA" id="ARBA00022723"/>
    </source>
</evidence>
<dbReference type="InterPro" id="IPR051323">
    <property type="entry name" value="AtsK-like"/>
</dbReference>
<keyword evidence="3" id="KW-0479">Metal-binding</keyword>
<dbReference type="GO" id="GO:0046872">
    <property type="term" value="F:metal ion binding"/>
    <property type="evidence" value="ECO:0007669"/>
    <property type="project" value="UniProtKB-KW"/>
</dbReference>
<protein>
    <submittedName>
        <fullName evidence="8">Unannotated protein</fullName>
    </submittedName>
</protein>
<dbReference type="PANTHER" id="PTHR30468">
    <property type="entry name" value="ALPHA-KETOGLUTARATE-DEPENDENT SULFONATE DIOXYGENASE"/>
    <property type="match status" value="1"/>
</dbReference>
<evidence type="ECO:0000256" key="1">
    <source>
        <dbReference type="ARBA" id="ARBA00001954"/>
    </source>
</evidence>
<keyword evidence="4" id="KW-0223">Dioxygenase</keyword>
<organism evidence="8">
    <name type="scientific">freshwater metagenome</name>
    <dbReference type="NCBI Taxonomy" id="449393"/>
    <lineage>
        <taxon>unclassified sequences</taxon>
        <taxon>metagenomes</taxon>
        <taxon>ecological metagenomes</taxon>
    </lineage>
</organism>
<comment type="cofactor">
    <cofactor evidence="1">
        <name>Fe(2+)</name>
        <dbReference type="ChEBI" id="CHEBI:29033"/>
    </cofactor>
</comment>
<dbReference type="InterPro" id="IPR003819">
    <property type="entry name" value="TauD/TfdA-like"/>
</dbReference>